<dbReference type="AlphaFoldDB" id="A0A0K1PZ91"/>
<dbReference type="PANTHER" id="PTHR46268">
    <property type="entry name" value="STRESS RESPONSE PROTEIN NHAX"/>
    <property type="match status" value="1"/>
</dbReference>
<evidence type="ECO:0000256" key="2">
    <source>
        <dbReference type="ARBA" id="ARBA00022741"/>
    </source>
</evidence>
<dbReference type="STRING" id="1391654.AKJ09_05471"/>
<dbReference type="Gene3D" id="3.40.50.620">
    <property type="entry name" value="HUPs"/>
    <property type="match status" value="2"/>
</dbReference>
<dbReference type="SUPFAM" id="SSF52402">
    <property type="entry name" value="Adenine nucleotide alpha hydrolases-like"/>
    <property type="match status" value="2"/>
</dbReference>
<dbReference type="PRINTS" id="PR01438">
    <property type="entry name" value="UNVRSLSTRESS"/>
</dbReference>
<evidence type="ECO:0000313" key="5">
    <source>
        <dbReference type="EMBL" id="AKU98807.1"/>
    </source>
</evidence>
<dbReference type="InterPro" id="IPR006015">
    <property type="entry name" value="Universal_stress_UspA"/>
</dbReference>
<evidence type="ECO:0000256" key="1">
    <source>
        <dbReference type="ARBA" id="ARBA00008791"/>
    </source>
</evidence>
<organism evidence="5 6">
    <name type="scientific">Labilithrix luteola</name>
    <dbReference type="NCBI Taxonomy" id="1391654"/>
    <lineage>
        <taxon>Bacteria</taxon>
        <taxon>Pseudomonadati</taxon>
        <taxon>Myxococcota</taxon>
        <taxon>Polyangia</taxon>
        <taxon>Polyangiales</taxon>
        <taxon>Labilitrichaceae</taxon>
        <taxon>Labilithrix</taxon>
    </lineage>
</organism>
<comment type="similarity">
    <text evidence="1">Belongs to the universal stress protein A family.</text>
</comment>
<evidence type="ECO:0000313" key="6">
    <source>
        <dbReference type="Proteomes" id="UP000064967"/>
    </source>
</evidence>
<dbReference type="PANTHER" id="PTHR46268:SF27">
    <property type="entry name" value="UNIVERSAL STRESS PROTEIN RV2623"/>
    <property type="match status" value="1"/>
</dbReference>
<protein>
    <submittedName>
        <fullName evidence="5">Universal stress protein family</fullName>
    </submittedName>
</protein>
<gene>
    <name evidence="5" type="ORF">AKJ09_05471</name>
</gene>
<keyword evidence="2" id="KW-0547">Nucleotide-binding</keyword>
<evidence type="ECO:0000259" key="4">
    <source>
        <dbReference type="Pfam" id="PF00582"/>
    </source>
</evidence>
<sequence>MATSPILIATDLTEFSEPALVRGHMHAAALGVPFVVVHVIPDVLRHYPLLPSRGENDAKLALDLTKKAADLVSEQVSRVLHVPASDYRVNIEVGAPEDEIVRVAEESDATLVVVGGKPREGSERYLGHVAERVVRYSPTSVLVARPGTASRRVLVATDFGEGSLPAVKFGGVLVEKAKLEVTLLHAMQLPGNHPFMAVASALGSPWMPPPQGAIEKLEELGLATLEGLAKQYHFSHFEQVEVKRDPAETILERADAIDAEAIVMGSQGRTGLRRLVLGSTAEKVIRLSRRSVLVTRDT</sequence>
<keyword evidence="3" id="KW-0067">ATP-binding</keyword>
<dbReference type="InterPro" id="IPR014729">
    <property type="entry name" value="Rossmann-like_a/b/a_fold"/>
</dbReference>
<dbReference type="KEGG" id="llu:AKJ09_05471"/>
<evidence type="ECO:0000256" key="3">
    <source>
        <dbReference type="ARBA" id="ARBA00022840"/>
    </source>
</evidence>
<dbReference type="EMBL" id="CP012333">
    <property type="protein sequence ID" value="AKU98807.1"/>
    <property type="molecule type" value="Genomic_DNA"/>
</dbReference>
<reference evidence="5 6" key="1">
    <citation type="submission" date="2015-08" db="EMBL/GenBank/DDBJ databases">
        <authorList>
            <person name="Babu N.S."/>
            <person name="Beckwith C.J."/>
            <person name="Beseler K.G."/>
            <person name="Brison A."/>
            <person name="Carone J.V."/>
            <person name="Caskin T.P."/>
            <person name="Diamond M."/>
            <person name="Durham M.E."/>
            <person name="Foxe J.M."/>
            <person name="Go M."/>
            <person name="Henderson B.A."/>
            <person name="Jones I.B."/>
            <person name="McGettigan J.A."/>
            <person name="Micheletti S.J."/>
            <person name="Nasrallah M.E."/>
            <person name="Ortiz D."/>
            <person name="Piller C.R."/>
            <person name="Privatt S.R."/>
            <person name="Schneider S.L."/>
            <person name="Sharp S."/>
            <person name="Smith T.C."/>
            <person name="Stanton J.D."/>
            <person name="Ullery H.E."/>
            <person name="Wilson R.J."/>
            <person name="Serrano M.G."/>
            <person name="Buck G."/>
            <person name="Lee V."/>
            <person name="Wang Y."/>
            <person name="Carvalho R."/>
            <person name="Voegtly L."/>
            <person name="Shi R."/>
            <person name="Duckworth R."/>
            <person name="Johnson A."/>
            <person name="Loviza R."/>
            <person name="Walstead R."/>
            <person name="Shah Z."/>
            <person name="Kiflezghi M."/>
            <person name="Wade K."/>
            <person name="Ball S.L."/>
            <person name="Bradley K.W."/>
            <person name="Asai D.J."/>
            <person name="Bowman C.A."/>
            <person name="Russell D.A."/>
            <person name="Pope W.H."/>
            <person name="Jacobs-Sera D."/>
            <person name="Hendrix R.W."/>
            <person name="Hatfull G.F."/>
        </authorList>
    </citation>
    <scope>NUCLEOTIDE SEQUENCE [LARGE SCALE GENOMIC DNA]</scope>
    <source>
        <strain evidence="5 6">DSM 27648</strain>
    </source>
</reference>
<dbReference type="RefSeq" id="WP_146649859.1">
    <property type="nucleotide sequence ID" value="NZ_CP012333.1"/>
</dbReference>
<dbReference type="Pfam" id="PF00582">
    <property type="entry name" value="Usp"/>
    <property type="match status" value="2"/>
</dbReference>
<dbReference type="OrthoDB" id="5497880at2"/>
<dbReference type="Proteomes" id="UP000064967">
    <property type="component" value="Chromosome"/>
</dbReference>
<dbReference type="GO" id="GO:0005524">
    <property type="term" value="F:ATP binding"/>
    <property type="evidence" value="ECO:0007669"/>
    <property type="project" value="UniProtKB-KW"/>
</dbReference>
<keyword evidence="6" id="KW-1185">Reference proteome</keyword>
<dbReference type="InterPro" id="IPR006016">
    <property type="entry name" value="UspA"/>
</dbReference>
<feature type="domain" description="UspA" evidence="4">
    <location>
        <begin position="5"/>
        <end position="145"/>
    </location>
</feature>
<proteinExistence type="inferred from homology"/>
<accession>A0A0K1PZ91</accession>
<feature type="domain" description="UspA" evidence="4">
    <location>
        <begin position="151"/>
        <end position="296"/>
    </location>
</feature>
<dbReference type="CDD" id="cd00293">
    <property type="entry name" value="USP-like"/>
    <property type="match status" value="2"/>
</dbReference>
<name>A0A0K1PZ91_9BACT</name>